<dbReference type="InterPro" id="IPR050192">
    <property type="entry name" value="CopG/NikR_regulator"/>
</dbReference>
<comment type="caution">
    <text evidence="5">The sequence shown here is derived from an EMBL/GenBank/DDBJ whole genome shotgun (WGS) entry which is preliminary data.</text>
</comment>
<keyword evidence="1" id="KW-0805">Transcription regulation</keyword>
<dbReference type="InterPro" id="IPR014864">
    <property type="entry name" value="TF_NikR_Ni-bd_C"/>
</dbReference>
<evidence type="ECO:0000256" key="3">
    <source>
        <dbReference type="ARBA" id="ARBA00023163"/>
    </source>
</evidence>
<dbReference type="GeneID" id="1459556"/>
<organism evidence="5 6">
    <name type="scientific">Sulfurisphaera tokodaii</name>
    <dbReference type="NCBI Taxonomy" id="111955"/>
    <lineage>
        <taxon>Archaea</taxon>
        <taxon>Thermoproteota</taxon>
        <taxon>Thermoprotei</taxon>
        <taxon>Sulfolobales</taxon>
        <taxon>Sulfolobaceae</taxon>
        <taxon>Sulfurisphaera</taxon>
    </lineage>
</organism>
<gene>
    <name evidence="5" type="ORF">HA332_04240</name>
</gene>
<evidence type="ECO:0000256" key="2">
    <source>
        <dbReference type="ARBA" id="ARBA00023125"/>
    </source>
</evidence>
<dbReference type="CDD" id="cd22231">
    <property type="entry name" value="RHH_NikR_HicB-like"/>
    <property type="match status" value="1"/>
</dbReference>
<dbReference type="Pfam" id="PF08753">
    <property type="entry name" value="NikR_C"/>
    <property type="match status" value="1"/>
</dbReference>
<reference evidence="5" key="1">
    <citation type="journal article" date="2020" name="bioRxiv">
        <title>A rank-normalized archaeal taxonomy based on genome phylogeny resolves widespread incomplete and uneven classifications.</title>
        <authorList>
            <person name="Rinke C."/>
            <person name="Chuvochina M."/>
            <person name="Mussig A.J."/>
            <person name="Chaumeil P.-A."/>
            <person name="Waite D.W."/>
            <person name="Whitman W.B."/>
            <person name="Parks D.H."/>
            <person name="Hugenholtz P."/>
        </authorList>
    </citation>
    <scope>NUCLEOTIDE SEQUENCE</scope>
    <source>
        <strain evidence="5">UBA8838</strain>
    </source>
</reference>
<evidence type="ECO:0000256" key="1">
    <source>
        <dbReference type="ARBA" id="ARBA00023015"/>
    </source>
</evidence>
<dbReference type="Gene3D" id="3.30.70.1150">
    <property type="entry name" value="ACT-like. Chain A, domain 2"/>
    <property type="match status" value="1"/>
</dbReference>
<dbReference type="Proteomes" id="UP000646844">
    <property type="component" value="Unassembled WGS sequence"/>
</dbReference>
<dbReference type="PANTHER" id="PTHR34719:SF2">
    <property type="entry name" value="NICKEL-RESPONSIVE REGULATOR"/>
    <property type="match status" value="1"/>
</dbReference>
<dbReference type="InterPro" id="IPR013321">
    <property type="entry name" value="Arc_rbn_hlx_hlx"/>
</dbReference>
<sequence length="127" mass="14752">MSEKISISIPRELYERLERYLKEKQIVDRSKIFQIAIRNFLDENESSDTFVYGIINLVYDEDASEVTKFQHEHEDKIISVMHIHVGNECIEALAVKGKKRDLVELTAKLSQLKGVKKVRFIVSTPET</sequence>
<evidence type="ECO:0000259" key="4">
    <source>
        <dbReference type="Pfam" id="PF08753"/>
    </source>
</evidence>
<evidence type="ECO:0000313" key="5">
    <source>
        <dbReference type="EMBL" id="HII73590.1"/>
    </source>
</evidence>
<dbReference type="AlphaFoldDB" id="A0A832T7Y8"/>
<dbReference type="GO" id="GO:0003677">
    <property type="term" value="F:DNA binding"/>
    <property type="evidence" value="ECO:0007669"/>
    <property type="project" value="UniProtKB-KW"/>
</dbReference>
<dbReference type="InterPro" id="IPR045865">
    <property type="entry name" value="ACT-like_dom_sf"/>
</dbReference>
<dbReference type="RefSeq" id="WP_010979570.1">
    <property type="nucleotide sequence ID" value="NZ_BAABQO010000003.1"/>
</dbReference>
<keyword evidence="3" id="KW-0804">Transcription</keyword>
<dbReference type="EMBL" id="DUJO01000019">
    <property type="protein sequence ID" value="HII73590.1"/>
    <property type="molecule type" value="Genomic_DNA"/>
</dbReference>
<dbReference type="InterPro" id="IPR010985">
    <property type="entry name" value="Ribbon_hlx_hlx"/>
</dbReference>
<proteinExistence type="predicted"/>
<dbReference type="Gene3D" id="1.10.1220.10">
    <property type="entry name" value="Met repressor-like"/>
    <property type="match status" value="1"/>
</dbReference>
<dbReference type="GO" id="GO:0006355">
    <property type="term" value="P:regulation of DNA-templated transcription"/>
    <property type="evidence" value="ECO:0007669"/>
    <property type="project" value="InterPro"/>
</dbReference>
<dbReference type="SUPFAM" id="SSF55021">
    <property type="entry name" value="ACT-like"/>
    <property type="match status" value="1"/>
</dbReference>
<protein>
    <submittedName>
        <fullName evidence="5">CopG family ribbon-helix-helix protein</fullName>
    </submittedName>
</protein>
<dbReference type="SUPFAM" id="SSF47598">
    <property type="entry name" value="Ribbon-helix-helix"/>
    <property type="match status" value="1"/>
</dbReference>
<keyword evidence="2" id="KW-0238">DNA-binding</keyword>
<dbReference type="InterPro" id="IPR027271">
    <property type="entry name" value="Acetolactate_synth/TF_NikR_C"/>
</dbReference>
<accession>A0A832T7Y8</accession>
<evidence type="ECO:0000313" key="6">
    <source>
        <dbReference type="Proteomes" id="UP000646844"/>
    </source>
</evidence>
<feature type="domain" description="Transcription factor NikR nickel binding C-terminal" evidence="4">
    <location>
        <begin position="53"/>
        <end position="121"/>
    </location>
</feature>
<dbReference type="PANTHER" id="PTHR34719">
    <property type="entry name" value="NICKEL-RESPONSIVE REGULATOR"/>
    <property type="match status" value="1"/>
</dbReference>
<name>A0A832T7Y8_9CREN</name>
<dbReference type="OMA" id="IATEHQF"/>